<dbReference type="Ensembl" id="ENSOMET00000006334.1">
    <property type="protein sequence ID" value="ENSOMEP00000025743.1"/>
    <property type="gene ID" value="ENSOMEG00000007163.1"/>
</dbReference>
<keyword evidence="3" id="KW-0677">Repeat</keyword>
<reference evidence="11" key="1">
    <citation type="submission" date="2025-08" db="UniProtKB">
        <authorList>
            <consortium name="Ensembl"/>
        </authorList>
    </citation>
    <scope>IDENTIFICATION</scope>
</reference>
<accession>A0A3B3D6M1</accession>
<dbReference type="InterPro" id="IPR050174">
    <property type="entry name" value="Protocadherin/Cadherin-CA"/>
</dbReference>
<keyword evidence="6" id="KW-1133">Transmembrane helix</keyword>
<evidence type="ECO:0000256" key="6">
    <source>
        <dbReference type="ARBA" id="ARBA00022989"/>
    </source>
</evidence>
<dbReference type="SUPFAM" id="SSF49313">
    <property type="entry name" value="Cadherin-like"/>
    <property type="match status" value="2"/>
</dbReference>
<comment type="subcellular location">
    <subcellularLocation>
        <location evidence="1">Membrane</location>
        <topology evidence="1">Single-pass membrane protein</topology>
    </subcellularLocation>
</comment>
<dbReference type="GeneTree" id="ENSGT00940000163878"/>
<dbReference type="GO" id="GO:0007156">
    <property type="term" value="P:homophilic cell adhesion via plasma membrane adhesion molecules"/>
    <property type="evidence" value="ECO:0007669"/>
    <property type="project" value="InterPro"/>
</dbReference>
<organism evidence="11 12">
    <name type="scientific">Oryzias melastigma</name>
    <name type="common">Marine medaka</name>
    <dbReference type="NCBI Taxonomy" id="30732"/>
    <lineage>
        <taxon>Eukaryota</taxon>
        <taxon>Metazoa</taxon>
        <taxon>Chordata</taxon>
        <taxon>Craniata</taxon>
        <taxon>Vertebrata</taxon>
        <taxon>Euteleostomi</taxon>
        <taxon>Actinopterygii</taxon>
        <taxon>Neopterygii</taxon>
        <taxon>Teleostei</taxon>
        <taxon>Neoteleostei</taxon>
        <taxon>Acanthomorphata</taxon>
        <taxon>Ovalentaria</taxon>
        <taxon>Atherinomorphae</taxon>
        <taxon>Beloniformes</taxon>
        <taxon>Adrianichthyidae</taxon>
        <taxon>Oryziinae</taxon>
        <taxon>Oryzias</taxon>
    </lineage>
</organism>
<dbReference type="PROSITE" id="PS50268">
    <property type="entry name" value="CADHERIN_2"/>
    <property type="match status" value="2"/>
</dbReference>
<proteinExistence type="predicted"/>
<keyword evidence="12" id="KW-1185">Reference proteome</keyword>
<evidence type="ECO:0000256" key="3">
    <source>
        <dbReference type="ARBA" id="ARBA00022737"/>
    </source>
</evidence>
<name>A0A3B3D6M1_ORYME</name>
<reference evidence="11" key="2">
    <citation type="submission" date="2025-09" db="UniProtKB">
        <authorList>
            <consortium name="Ensembl"/>
        </authorList>
    </citation>
    <scope>IDENTIFICATION</scope>
</reference>
<feature type="domain" description="Cadherin" evidence="10">
    <location>
        <begin position="51"/>
        <end position="158"/>
    </location>
</feature>
<dbReference type="PROSITE" id="PS00232">
    <property type="entry name" value="CADHERIN_1"/>
    <property type="match status" value="1"/>
</dbReference>
<dbReference type="CDD" id="cd11304">
    <property type="entry name" value="Cadherin_repeat"/>
    <property type="match status" value="2"/>
</dbReference>
<evidence type="ECO:0000313" key="12">
    <source>
        <dbReference type="Proteomes" id="UP000261560"/>
    </source>
</evidence>
<dbReference type="PRINTS" id="PR00205">
    <property type="entry name" value="CADHERIN"/>
</dbReference>
<evidence type="ECO:0000256" key="1">
    <source>
        <dbReference type="ARBA" id="ARBA00004167"/>
    </source>
</evidence>
<dbReference type="SMART" id="SM00112">
    <property type="entry name" value="CA"/>
    <property type="match status" value="2"/>
</dbReference>
<evidence type="ECO:0000256" key="9">
    <source>
        <dbReference type="PROSITE-ProRule" id="PRU00043"/>
    </source>
</evidence>
<dbReference type="GO" id="GO:0005886">
    <property type="term" value="C:plasma membrane"/>
    <property type="evidence" value="ECO:0007669"/>
    <property type="project" value="InterPro"/>
</dbReference>
<dbReference type="InterPro" id="IPR015919">
    <property type="entry name" value="Cadherin-like_sf"/>
</dbReference>
<dbReference type="Proteomes" id="UP000261560">
    <property type="component" value="Unplaced"/>
</dbReference>
<evidence type="ECO:0000256" key="7">
    <source>
        <dbReference type="ARBA" id="ARBA00023136"/>
    </source>
</evidence>
<keyword evidence="2" id="KW-0812">Transmembrane</keyword>
<keyword evidence="8" id="KW-0325">Glycoprotein</keyword>
<evidence type="ECO:0000256" key="2">
    <source>
        <dbReference type="ARBA" id="ARBA00022692"/>
    </source>
</evidence>
<keyword evidence="7" id="KW-0472">Membrane</keyword>
<evidence type="ECO:0000256" key="4">
    <source>
        <dbReference type="ARBA" id="ARBA00022837"/>
    </source>
</evidence>
<evidence type="ECO:0000256" key="5">
    <source>
        <dbReference type="ARBA" id="ARBA00022889"/>
    </source>
</evidence>
<keyword evidence="4 9" id="KW-0106">Calcium</keyword>
<keyword evidence="5" id="KW-0130">Cell adhesion</keyword>
<sequence length="212" mass="23144">MVSLVGGLDREITAQYSVLVLAEDQGHPVKSATATLTIQVSDINDNTPKFSQDAYRVEVLETEAVDFTLLTLSAEDPDEGVNGIISYSISEQSPSSDPATFALDATSGVLRLVQPLDYSEVKEYTLKIQASDGGTPSMVGSASVVVVVKDVNNKPPEFNQEMYEVSVYENLASGASILLLEVTDRDEVIRNHLYFAVFVFYYIVKTKLKTFG</sequence>
<dbReference type="InterPro" id="IPR020894">
    <property type="entry name" value="Cadherin_CS"/>
</dbReference>
<dbReference type="OMA" id="AEYHVEV"/>
<evidence type="ECO:0000313" key="11">
    <source>
        <dbReference type="Ensembl" id="ENSOMEP00000025743.1"/>
    </source>
</evidence>
<dbReference type="GO" id="GO:0009653">
    <property type="term" value="P:anatomical structure morphogenesis"/>
    <property type="evidence" value="ECO:0007669"/>
    <property type="project" value="UniProtKB-ARBA"/>
</dbReference>
<dbReference type="GO" id="GO:0005509">
    <property type="term" value="F:calcium ion binding"/>
    <property type="evidence" value="ECO:0007669"/>
    <property type="project" value="UniProtKB-UniRule"/>
</dbReference>
<protein>
    <recommendedName>
        <fullName evidence="10">Cadherin domain-containing protein</fullName>
    </recommendedName>
</protein>
<dbReference type="PANTHER" id="PTHR24028">
    <property type="entry name" value="CADHERIN-87A"/>
    <property type="match status" value="1"/>
</dbReference>
<evidence type="ECO:0000256" key="8">
    <source>
        <dbReference type="ARBA" id="ARBA00023180"/>
    </source>
</evidence>
<dbReference type="PANTHER" id="PTHR24028:SF263">
    <property type="entry name" value="CADHERIN-RELATED FAMILY MEMBER 1"/>
    <property type="match status" value="1"/>
</dbReference>
<dbReference type="AlphaFoldDB" id="A0A3B3D6M1"/>
<dbReference type="Pfam" id="PF00028">
    <property type="entry name" value="Cadherin"/>
    <property type="match status" value="1"/>
</dbReference>
<dbReference type="FunFam" id="2.60.40.60:FF:000002">
    <property type="entry name" value="Protocadherin alpha 2"/>
    <property type="match status" value="1"/>
</dbReference>
<dbReference type="PaxDb" id="30732-ENSOMEP00000025743"/>
<dbReference type="Gene3D" id="2.60.40.60">
    <property type="entry name" value="Cadherins"/>
    <property type="match status" value="3"/>
</dbReference>
<evidence type="ECO:0000259" key="10">
    <source>
        <dbReference type="PROSITE" id="PS50268"/>
    </source>
</evidence>
<dbReference type="STRING" id="30732.ENSOMEP00000025743"/>
<feature type="domain" description="Cadherin" evidence="10">
    <location>
        <begin position="1"/>
        <end position="50"/>
    </location>
</feature>
<dbReference type="InterPro" id="IPR002126">
    <property type="entry name" value="Cadherin-like_dom"/>
</dbReference>